<evidence type="ECO:0000256" key="1">
    <source>
        <dbReference type="SAM" id="MobiDB-lite"/>
    </source>
</evidence>
<dbReference type="Pfam" id="PF06152">
    <property type="entry name" value="Phage_min_cap2"/>
    <property type="match status" value="1"/>
</dbReference>
<keyword evidence="3" id="KW-1185">Reference proteome</keyword>
<dbReference type="PATRIC" id="fig|1046596.6.peg.1843"/>
<organism evidence="2 3">
    <name type="scientific">Liquorilactobacillus mali KCTC 3596 = DSM 20444</name>
    <dbReference type="NCBI Taxonomy" id="1046596"/>
    <lineage>
        <taxon>Bacteria</taxon>
        <taxon>Bacillati</taxon>
        <taxon>Bacillota</taxon>
        <taxon>Bacilli</taxon>
        <taxon>Lactobacillales</taxon>
        <taxon>Lactobacillaceae</taxon>
        <taxon>Liquorilactobacillus</taxon>
    </lineage>
</organism>
<feature type="compositionally biased region" description="Polar residues" evidence="1">
    <location>
        <begin position="302"/>
        <end position="314"/>
    </location>
</feature>
<proteinExistence type="predicted"/>
<evidence type="ECO:0000313" key="3">
    <source>
        <dbReference type="Proteomes" id="UP000050898"/>
    </source>
</evidence>
<dbReference type="OrthoDB" id="3197444at2"/>
<evidence type="ECO:0000313" key="2">
    <source>
        <dbReference type="EMBL" id="KRN08803.1"/>
    </source>
</evidence>
<dbReference type="Proteomes" id="UP000050898">
    <property type="component" value="Unassembled WGS sequence"/>
</dbReference>
<dbReference type="EMBL" id="AYYH01000047">
    <property type="protein sequence ID" value="KRN08803.1"/>
    <property type="molecule type" value="Genomic_DNA"/>
</dbReference>
<dbReference type="GeneID" id="98316835"/>
<protein>
    <submittedName>
        <fullName evidence="2">Minor capsid protein</fullName>
    </submittedName>
</protein>
<dbReference type="GO" id="GO:0005198">
    <property type="term" value="F:structural molecule activity"/>
    <property type="evidence" value="ECO:0007669"/>
    <property type="project" value="InterPro"/>
</dbReference>
<dbReference type="AlphaFoldDB" id="J0L3J8"/>
<feature type="region of interest" description="Disordered" evidence="1">
    <location>
        <begin position="295"/>
        <end position="316"/>
    </location>
</feature>
<accession>J0L3J8</accession>
<sequence length="376" mass="42542">MSSNNYADLIINMYSSLQQNIFNIIINALKSSSYKDINKDNIMQWQLEQFAKAGKLTDQVINEVAKVNNKTPAAIKEMCQQLGYSAVKTTQDEIKRNTTKAGNLSPDSKGIINSYINQTWQSLYNNINESLLTRNIATNSATQIYRDIITKSTIEVSSGFKTHEQAIRDNMYRWVDKGIPTRLTDRAGKGWSLEGYARTVINTTNHRVVNELRNQTMNVNKVTLAKMSWHPCARPACAPIQGHVVNMVPPESPDYDSKYDSIYNHGYGKPAGVQGINCGHIFTPFDPKINIDHKDSDMPSPATAQKQGDIQQKQRSMERAIRQTKKKMNAAEMLGDKSGVNHFKSTLSNQQARVRELIKSNDFLNRDYSREQIQSK</sequence>
<reference evidence="2 3" key="1">
    <citation type="journal article" date="2015" name="Genome Announc.">
        <title>Expanding the biotechnology potential of lactobacilli through comparative genomics of 213 strains and associated genera.</title>
        <authorList>
            <person name="Sun Z."/>
            <person name="Harris H.M."/>
            <person name="McCann A."/>
            <person name="Guo C."/>
            <person name="Argimon S."/>
            <person name="Zhang W."/>
            <person name="Yang X."/>
            <person name="Jeffery I.B."/>
            <person name="Cooney J.C."/>
            <person name="Kagawa T.F."/>
            <person name="Liu W."/>
            <person name="Song Y."/>
            <person name="Salvetti E."/>
            <person name="Wrobel A."/>
            <person name="Rasinkangas P."/>
            <person name="Parkhill J."/>
            <person name="Rea M.C."/>
            <person name="O'Sullivan O."/>
            <person name="Ritari J."/>
            <person name="Douillard F.P."/>
            <person name="Paul Ross R."/>
            <person name="Yang R."/>
            <person name="Briner A.E."/>
            <person name="Felis G.E."/>
            <person name="de Vos W.M."/>
            <person name="Barrangou R."/>
            <person name="Klaenhammer T.R."/>
            <person name="Caufield P.W."/>
            <person name="Cui Y."/>
            <person name="Zhang H."/>
            <person name="O'Toole P.W."/>
        </authorList>
    </citation>
    <scope>NUCLEOTIDE SEQUENCE [LARGE SCALE GENOMIC DNA]</scope>
    <source>
        <strain evidence="2 3">DSM 20444</strain>
    </source>
</reference>
<gene>
    <name evidence="2" type="ORF">FD00_GL001754</name>
</gene>
<comment type="caution">
    <text evidence="2">The sequence shown here is derived from an EMBL/GenBank/DDBJ whole genome shotgun (WGS) entry which is preliminary data.</text>
</comment>
<name>J0L3J8_9LACO</name>
<dbReference type="InterPro" id="IPR009319">
    <property type="entry name" value="Phage_A118_VSP1"/>
</dbReference>
<dbReference type="RefSeq" id="WP_003691149.1">
    <property type="nucleotide sequence ID" value="NZ_AKKT01000174.1"/>
</dbReference>